<sequence>MKYIYAIYLSSGISSAMITAITHALFGTGIIVGAIMIRRVFMISREIKELPSNGLSDEQWNASVDRVIRHHQIKHAVPLIAMTYVALLLVNYFIIMR</sequence>
<keyword evidence="1" id="KW-0812">Transmembrane</keyword>
<keyword evidence="3" id="KW-1185">Reference proteome</keyword>
<evidence type="ECO:0000313" key="3">
    <source>
        <dbReference type="Proteomes" id="UP000184038"/>
    </source>
</evidence>
<dbReference type="STRING" id="1120996.SAMN02746066_04340"/>
<gene>
    <name evidence="2" type="ORF">SAMN02746066_04340</name>
</gene>
<reference evidence="2 3" key="1">
    <citation type="submission" date="2016-11" db="EMBL/GenBank/DDBJ databases">
        <authorList>
            <person name="Jaros S."/>
            <person name="Januszkiewicz K."/>
            <person name="Wedrychowicz H."/>
        </authorList>
    </citation>
    <scope>NUCLEOTIDE SEQUENCE [LARGE SCALE GENOMIC DNA]</scope>
    <source>
        <strain evidence="2 3">DSM 15930</strain>
    </source>
</reference>
<evidence type="ECO:0000256" key="1">
    <source>
        <dbReference type="SAM" id="Phobius"/>
    </source>
</evidence>
<keyword evidence="1" id="KW-1133">Transmembrane helix</keyword>
<protein>
    <submittedName>
        <fullName evidence="2">Uncharacterized protein</fullName>
    </submittedName>
</protein>
<keyword evidence="1" id="KW-0472">Membrane</keyword>
<dbReference type="EMBL" id="FRCP01000026">
    <property type="protein sequence ID" value="SHN00600.1"/>
    <property type="molecule type" value="Genomic_DNA"/>
</dbReference>
<evidence type="ECO:0000313" key="2">
    <source>
        <dbReference type="EMBL" id="SHN00600.1"/>
    </source>
</evidence>
<dbReference type="Proteomes" id="UP000184038">
    <property type="component" value="Unassembled WGS sequence"/>
</dbReference>
<dbReference type="RefSeq" id="WP_073291339.1">
    <property type="nucleotide sequence ID" value="NZ_FRCP01000026.1"/>
</dbReference>
<feature type="transmembrane region" description="Helical" evidence="1">
    <location>
        <begin position="12"/>
        <end position="37"/>
    </location>
</feature>
<feature type="transmembrane region" description="Helical" evidence="1">
    <location>
        <begin position="76"/>
        <end position="95"/>
    </location>
</feature>
<accession>A0A1M7NAI3</accession>
<organism evidence="2 3">
    <name type="scientific">Anaerosporobacter mobilis DSM 15930</name>
    <dbReference type="NCBI Taxonomy" id="1120996"/>
    <lineage>
        <taxon>Bacteria</taxon>
        <taxon>Bacillati</taxon>
        <taxon>Bacillota</taxon>
        <taxon>Clostridia</taxon>
        <taxon>Lachnospirales</taxon>
        <taxon>Lachnospiraceae</taxon>
        <taxon>Anaerosporobacter</taxon>
    </lineage>
</organism>
<name>A0A1M7NAI3_9FIRM</name>
<proteinExistence type="predicted"/>
<dbReference type="AlphaFoldDB" id="A0A1M7NAI3"/>